<sequence>MKTLIHEIGVIDKQGSKHPINFKAGLNVVTGKSSTGKSALIEIFDYCFGSEENTIPKGVITNSATIYYVALAVSDQNMVIARDPDIASKGFFRRVEAFNTTEINRDYFNASYFRPLREFKKHLRDFFLDIDDVDESLVAKAYRGNRKAPTPSIRSFSSFMLQHQNLVANKHALFYRFDEKEKRDQVIEHTKIFLGLVDQKFFHLSQEKERLNAEVRRLERQKETNKRTSDNYKQKVAPVLSQLFALMGFKDEPLSLDKILRHPQDAKDQLDGIIVAEKINHNSDAMTQRYEQLKLARNQKTAELRKLQRQASSINKHIHEEERFVDNVKQFSSPKHVHISASVCPFCHTEKDSLRQSAEKLQQAITKVSGNLAQARPMKAKFESTLIEVQRSSEAVSRALTELNQQITEIEKANKQLTEQKSLYESIIMQKAKLFALLDTLNMAHDAELEKEIKEIKKELKQIVDELKEYDVQKGLADASDKVNEYMAEIGSHFEFEASYKPINLHFSFETFDLYHLTSEKEKIYLRSMGSGANWLYCHVTLFLALHQYFAELGEKCALPSVLFLDQPTQVYFPNFNRDNSATFEEQKAQEAEQRESLNVDQNIDEDIKAVENLFSQLSTYCNDLKSRIGFSPQIIVTDHADNLTLANGVLFESLVNGNRWRTRGLIEPVNN</sequence>
<dbReference type="InterPro" id="IPR027417">
    <property type="entry name" value="P-loop_NTPase"/>
</dbReference>
<dbReference type="Pfam" id="PF12532">
    <property type="entry name" value="DUF3732"/>
    <property type="match status" value="1"/>
</dbReference>
<feature type="coiled-coil region" evidence="1">
    <location>
        <begin position="351"/>
        <end position="473"/>
    </location>
</feature>
<gene>
    <name evidence="2" type="ORF">GCM10011274_37350</name>
</gene>
<dbReference type="Proteomes" id="UP000622604">
    <property type="component" value="Unassembled WGS sequence"/>
</dbReference>
<dbReference type="EMBL" id="BMZC01000012">
    <property type="protein sequence ID" value="GGZ75552.1"/>
    <property type="molecule type" value="Genomic_DNA"/>
</dbReference>
<evidence type="ECO:0000313" key="2">
    <source>
        <dbReference type="EMBL" id="GGZ75552.1"/>
    </source>
</evidence>
<evidence type="ECO:0000256" key="1">
    <source>
        <dbReference type="SAM" id="Coils"/>
    </source>
</evidence>
<feature type="coiled-coil region" evidence="1">
    <location>
        <begin position="290"/>
        <end position="317"/>
    </location>
</feature>
<keyword evidence="1" id="KW-0175">Coiled coil</keyword>
<dbReference type="InterPro" id="IPR022205">
    <property type="entry name" value="DUF3732"/>
</dbReference>
<reference evidence="2" key="2">
    <citation type="submission" date="2020-09" db="EMBL/GenBank/DDBJ databases">
        <authorList>
            <person name="Sun Q."/>
            <person name="Kim S."/>
        </authorList>
    </citation>
    <scope>NUCLEOTIDE SEQUENCE</scope>
    <source>
        <strain evidence="2">KCTC 32337</strain>
    </source>
</reference>
<feature type="coiled-coil region" evidence="1">
    <location>
        <begin position="201"/>
        <end position="235"/>
    </location>
</feature>
<reference evidence="2" key="1">
    <citation type="journal article" date="2014" name="Int. J. Syst. Evol. Microbiol.">
        <title>Complete genome sequence of Corynebacterium casei LMG S-19264T (=DSM 44701T), isolated from a smear-ripened cheese.</title>
        <authorList>
            <consortium name="US DOE Joint Genome Institute (JGI-PGF)"/>
            <person name="Walter F."/>
            <person name="Albersmeier A."/>
            <person name="Kalinowski J."/>
            <person name="Ruckert C."/>
        </authorList>
    </citation>
    <scope>NUCLEOTIDE SEQUENCE</scope>
    <source>
        <strain evidence="2">KCTC 32337</strain>
    </source>
</reference>
<protein>
    <submittedName>
        <fullName evidence="2">ATPase</fullName>
    </submittedName>
</protein>
<name>A0A8H9M539_9ALTE</name>
<comment type="caution">
    <text evidence="2">The sequence shown here is derived from an EMBL/GenBank/DDBJ whole genome shotgun (WGS) entry which is preliminary data.</text>
</comment>
<proteinExistence type="predicted"/>
<dbReference type="AlphaFoldDB" id="A0A8H9M539"/>
<accession>A0A8H9M539</accession>
<dbReference type="Gene3D" id="3.40.50.300">
    <property type="entry name" value="P-loop containing nucleotide triphosphate hydrolases"/>
    <property type="match status" value="1"/>
</dbReference>
<evidence type="ECO:0000313" key="3">
    <source>
        <dbReference type="Proteomes" id="UP000622604"/>
    </source>
</evidence>
<dbReference type="RefSeq" id="WP_191866900.1">
    <property type="nucleotide sequence ID" value="NZ_BMZC01000012.1"/>
</dbReference>
<organism evidence="2 3">
    <name type="scientific">Paraglaciecola chathamensis</name>
    <dbReference type="NCBI Taxonomy" id="368405"/>
    <lineage>
        <taxon>Bacteria</taxon>
        <taxon>Pseudomonadati</taxon>
        <taxon>Pseudomonadota</taxon>
        <taxon>Gammaproteobacteria</taxon>
        <taxon>Alteromonadales</taxon>
        <taxon>Alteromonadaceae</taxon>
        <taxon>Paraglaciecola</taxon>
    </lineage>
</organism>